<dbReference type="Proteomes" id="UP001059596">
    <property type="component" value="Unassembled WGS sequence"/>
</dbReference>
<gene>
    <name evidence="1" type="ORF">M5D96_011506</name>
</gene>
<evidence type="ECO:0000313" key="2">
    <source>
        <dbReference type="Proteomes" id="UP001059596"/>
    </source>
</evidence>
<evidence type="ECO:0000313" key="1">
    <source>
        <dbReference type="EMBL" id="KAI8035756.1"/>
    </source>
</evidence>
<comment type="caution">
    <text evidence="1">The sequence shown here is derived from an EMBL/GenBank/DDBJ whole genome shotgun (WGS) entry which is preliminary data.</text>
</comment>
<accession>A0A9P9YEZ5</accession>
<dbReference type="EMBL" id="JAMKOV010000031">
    <property type="protein sequence ID" value="KAI8035756.1"/>
    <property type="molecule type" value="Genomic_DNA"/>
</dbReference>
<name>A0A9P9YEZ5_9MUSC</name>
<organism evidence="1 2">
    <name type="scientific">Drosophila gunungcola</name>
    <name type="common">fruit fly</name>
    <dbReference type="NCBI Taxonomy" id="103775"/>
    <lineage>
        <taxon>Eukaryota</taxon>
        <taxon>Metazoa</taxon>
        <taxon>Ecdysozoa</taxon>
        <taxon>Arthropoda</taxon>
        <taxon>Hexapoda</taxon>
        <taxon>Insecta</taxon>
        <taxon>Pterygota</taxon>
        <taxon>Neoptera</taxon>
        <taxon>Endopterygota</taxon>
        <taxon>Diptera</taxon>
        <taxon>Brachycera</taxon>
        <taxon>Muscomorpha</taxon>
        <taxon>Ephydroidea</taxon>
        <taxon>Drosophilidae</taxon>
        <taxon>Drosophila</taxon>
        <taxon>Sophophora</taxon>
    </lineage>
</organism>
<reference evidence="1" key="1">
    <citation type="journal article" date="2023" name="Genome Biol. Evol.">
        <title>Long-read-based Genome Assembly of Drosophila gunungcola Reveals Fewer Chemosensory Genes in Flower-breeding Species.</title>
        <authorList>
            <person name="Negi A."/>
            <person name="Liao B.Y."/>
            <person name="Yeh S.D."/>
        </authorList>
    </citation>
    <scope>NUCLEOTIDE SEQUENCE</scope>
    <source>
        <strain evidence="1">Sukarami</strain>
    </source>
</reference>
<protein>
    <submittedName>
        <fullName evidence="1">Uncharacterized protein</fullName>
    </submittedName>
</protein>
<keyword evidence="2" id="KW-1185">Reference proteome</keyword>
<sequence length="37" mass="4480">MSELRHPARKNEIITSRSETYELIVCVLIHRYKRSLH</sequence>
<proteinExistence type="predicted"/>
<dbReference type="AlphaFoldDB" id="A0A9P9YEZ5"/>